<dbReference type="Pfam" id="PF04727">
    <property type="entry name" value="ELMO_CED12"/>
    <property type="match status" value="1"/>
</dbReference>
<reference evidence="2 3" key="1">
    <citation type="journal article" date="2008" name="Nature">
        <title>The Trichoplax genome and the nature of placozoans.</title>
        <authorList>
            <person name="Srivastava M."/>
            <person name="Begovic E."/>
            <person name="Chapman J."/>
            <person name="Putnam N.H."/>
            <person name="Hellsten U."/>
            <person name="Kawashima T."/>
            <person name="Kuo A."/>
            <person name="Mitros T."/>
            <person name="Salamov A."/>
            <person name="Carpenter M.L."/>
            <person name="Signorovitch A.Y."/>
            <person name="Moreno M.A."/>
            <person name="Kamm K."/>
            <person name="Grimwood J."/>
            <person name="Schmutz J."/>
            <person name="Shapiro H."/>
            <person name="Grigoriev I.V."/>
            <person name="Buss L.W."/>
            <person name="Schierwater B."/>
            <person name="Dellaporta S.L."/>
            <person name="Rokhsar D.S."/>
        </authorList>
    </citation>
    <scope>NUCLEOTIDE SEQUENCE [LARGE SCALE GENOMIC DNA]</scope>
    <source>
        <strain evidence="2 3">Grell-BS-1999</strain>
    </source>
</reference>
<dbReference type="Pfam" id="PF11841">
    <property type="entry name" value="ELMO_ARM"/>
    <property type="match status" value="1"/>
</dbReference>
<dbReference type="KEGG" id="tad:TRIADDRAFT_55703"/>
<dbReference type="PANTHER" id="PTHR12771">
    <property type="entry name" value="ENGULFMENT AND CELL MOTILITY"/>
    <property type="match status" value="1"/>
</dbReference>
<dbReference type="FunCoup" id="B3RVM3">
    <property type="interactions" value="1735"/>
</dbReference>
<dbReference type="HOGENOM" id="CLU_023887_0_0_1"/>
<dbReference type="PROSITE" id="PS51335">
    <property type="entry name" value="ELMO"/>
    <property type="match status" value="1"/>
</dbReference>
<sequence>MTTPSGTPIQSSTQDVVWIQIYENEKPEMELIKYFKDKTVEQNIKIYCERYNLVGESRYAIHYASDGRLLTNESSKDLEHGDKLHLHKSSDVIAEEIFNGLVDLSGTVANINRLAIYAGRSKFADEFTKRGGLTIFLQRLEESIQQDCFASFLQCVRGLWQLGKINWNDKAIHKIIDKCVTYIEQAAKNSPIAVKSVVQSLEFFHDGVSKYPDLYKEISEKVSYGLLNRCLEWTDDDIQSSSLALIVALLKGKVDRSSWKATREIIYKEDIRDTIVKNVIRRSGGIRELRQSDSKKRKSQQLLAFQHLMLNTLIGRMSLSSITPDKVKSKLDQLRKTVREAGVYAVAGADEEIEMNNETDFKILGSMNPRDPTLDLNDEPSGLLALDNMIFFSNKQNDNFRKFILENCGCNDSQACPFMKSSIALTKLLCNLLKIGDASFSLNENDSYIEVFFDSDTVFEELFCVCIQIWSKTWKEMHATSEDFNKVLNIVQEQITRSLRDNPTTIDIFKITISRLNFNQILKLLHSDIQDTIEKNCKEKVIKELTGRLTPKIKALIKQQRLNQLVKGELFVKALKKERGYLAMRLSPNYKVLHYKELEDSNIPQLDEMSKKIPVTDITEVKTDNEAQKGRGPKSAYQLNIYYKDEDNHIQELNLACNGEATHSIWCDGILCLLGKEMTSAEADNDFNTLIKMDIRLRLLEIENVKLPKLPPPIPPEPDNFNFVDEYYH</sequence>
<keyword evidence="3" id="KW-1185">Reference proteome</keyword>
<dbReference type="Gene3D" id="6.10.10.90">
    <property type="match status" value="1"/>
</dbReference>
<protein>
    <recommendedName>
        <fullName evidence="1">ELMO domain-containing protein</fullName>
    </recommendedName>
</protein>
<dbReference type="eggNOG" id="KOG2999">
    <property type="taxonomic scope" value="Eukaryota"/>
</dbReference>
<dbReference type="InParanoid" id="B3RVM3"/>
<dbReference type="Proteomes" id="UP000009022">
    <property type="component" value="Unassembled WGS sequence"/>
</dbReference>
<dbReference type="GO" id="GO:0005886">
    <property type="term" value="C:plasma membrane"/>
    <property type="evidence" value="ECO:0000318"/>
    <property type="project" value="GO_Central"/>
</dbReference>
<dbReference type="STRING" id="10228.B3RVM3"/>
<feature type="domain" description="ELMO" evidence="1">
    <location>
        <begin position="329"/>
        <end position="499"/>
    </location>
</feature>
<dbReference type="Pfam" id="PF16457">
    <property type="entry name" value="PH_12"/>
    <property type="match status" value="1"/>
</dbReference>
<dbReference type="InterPro" id="IPR050868">
    <property type="entry name" value="ELMO_domain-containing"/>
</dbReference>
<evidence type="ECO:0000259" key="1">
    <source>
        <dbReference type="PROSITE" id="PS51335"/>
    </source>
</evidence>
<accession>B3RVM3</accession>
<dbReference type="OMA" id="GMPWERY"/>
<organism evidence="2 3">
    <name type="scientific">Trichoplax adhaerens</name>
    <name type="common">Trichoplax reptans</name>
    <dbReference type="NCBI Taxonomy" id="10228"/>
    <lineage>
        <taxon>Eukaryota</taxon>
        <taxon>Metazoa</taxon>
        <taxon>Placozoa</taxon>
        <taxon>Uniplacotomia</taxon>
        <taxon>Trichoplacea</taxon>
        <taxon>Trichoplacidae</taxon>
        <taxon>Trichoplax</taxon>
    </lineage>
</organism>
<dbReference type="GO" id="GO:0048870">
    <property type="term" value="P:cell motility"/>
    <property type="evidence" value="ECO:0000318"/>
    <property type="project" value="GO_Central"/>
</dbReference>
<dbReference type="EMBL" id="DS985244">
    <property type="protein sequence ID" value="EDV26021.1"/>
    <property type="molecule type" value="Genomic_DNA"/>
</dbReference>
<dbReference type="InterPro" id="IPR001849">
    <property type="entry name" value="PH_domain"/>
</dbReference>
<name>B3RVM3_TRIAD</name>
<dbReference type="InterPro" id="IPR024574">
    <property type="entry name" value="ELMO_ARM"/>
</dbReference>
<dbReference type="AlphaFoldDB" id="B3RVM3"/>
<evidence type="ECO:0000313" key="3">
    <source>
        <dbReference type="Proteomes" id="UP000009022"/>
    </source>
</evidence>
<dbReference type="GeneID" id="6753267"/>
<dbReference type="PhylomeDB" id="B3RVM3"/>
<dbReference type="RefSeq" id="XP_002112054.1">
    <property type="nucleotide sequence ID" value="XM_002112018.1"/>
</dbReference>
<dbReference type="GO" id="GO:0007015">
    <property type="term" value="P:actin filament organization"/>
    <property type="evidence" value="ECO:0000318"/>
    <property type="project" value="GO_Central"/>
</dbReference>
<dbReference type="OrthoDB" id="28413at2759"/>
<dbReference type="InterPro" id="IPR006816">
    <property type="entry name" value="ELMO_dom"/>
</dbReference>
<gene>
    <name evidence="2" type="ORF">TRIADDRAFT_55703</name>
</gene>
<dbReference type="PANTHER" id="PTHR12771:SF56">
    <property type="entry name" value="CED-12"/>
    <property type="match status" value="1"/>
</dbReference>
<dbReference type="Gene3D" id="6.10.250.810">
    <property type="match status" value="1"/>
</dbReference>
<proteinExistence type="predicted"/>
<evidence type="ECO:0000313" key="2">
    <source>
        <dbReference type="EMBL" id="EDV26021.1"/>
    </source>
</evidence>
<dbReference type="CTD" id="6753267"/>